<evidence type="ECO:0000313" key="9">
    <source>
        <dbReference type="Proteomes" id="UP000824998"/>
    </source>
</evidence>
<keyword evidence="9" id="KW-1185">Reference proteome</keyword>
<dbReference type="InterPro" id="IPR002401">
    <property type="entry name" value="Cyt_P450_E_grp-I"/>
</dbReference>
<organism evidence="8 9">
    <name type="scientific">Amylocarpus encephaloides</name>
    <dbReference type="NCBI Taxonomy" id="45428"/>
    <lineage>
        <taxon>Eukaryota</taxon>
        <taxon>Fungi</taxon>
        <taxon>Dikarya</taxon>
        <taxon>Ascomycota</taxon>
        <taxon>Pezizomycotina</taxon>
        <taxon>Leotiomycetes</taxon>
        <taxon>Helotiales</taxon>
        <taxon>Helotiales incertae sedis</taxon>
        <taxon>Amylocarpus</taxon>
    </lineage>
</organism>
<evidence type="ECO:0000256" key="4">
    <source>
        <dbReference type="ARBA" id="ARBA00023004"/>
    </source>
</evidence>
<sequence length="510" mass="58304">MFDLLCYLPIVFGSTIIWAFSNLSMRRKIIDAISSITNALKACLLLRYPITSVNFKYDLPTCPYKWPDGQGDIGKFLAGEENGRRWRKQFGGLYRIWSGLVPEIVLTNPEHVQAVFADSDKHIKAVNNNSGWLLGELLGQCVGLISLGEWKSARRVTEIPFLHKRMEDYIESICHQVQYHVQDLHTAGGLKDGRLNPVRDLKLLPFRIVTTIIFGRLEENTRDKLEALIPLRERLFQTALNGGLARFWWGRLFRPSIGSSLKRFKKSWKAFNSEIYGDLKSKGVNTPLVNFYRAVDIGLITEIQMLQTLDEILFANLDVTMGGISWLLVFLASSPNIQAELRHEFENHGIHKSSWSELTTYVMSSSTLLSATIAESSRLKPLAPFSVPQAIPSKRTVGKFVFPKGTNFIVDTYALNTNPEFWGDDSTDYRPSRFLTLSPTKLRYNFWRFGFGPRQCMGKYIADVMMRALVIHILQNYELSQLSQRPMQSKDHTSWINHPDAVLSCERIER</sequence>
<dbReference type="GO" id="GO:0005506">
    <property type="term" value="F:iron ion binding"/>
    <property type="evidence" value="ECO:0007669"/>
    <property type="project" value="InterPro"/>
</dbReference>
<feature type="binding site" description="axial binding residue" evidence="6">
    <location>
        <position position="456"/>
    </location>
    <ligand>
        <name>heme</name>
        <dbReference type="ChEBI" id="CHEBI:30413"/>
    </ligand>
    <ligandPart>
        <name>Fe</name>
        <dbReference type="ChEBI" id="CHEBI:18248"/>
    </ligandPart>
</feature>
<name>A0A9P8C221_9HELO</name>
<dbReference type="PROSITE" id="PS00086">
    <property type="entry name" value="CYTOCHROME_P450"/>
    <property type="match status" value="1"/>
</dbReference>
<dbReference type="PRINTS" id="PR00385">
    <property type="entry name" value="P450"/>
</dbReference>
<dbReference type="EMBL" id="MU251635">
    <property type="protein sequence ID" value="KAG9230924.1"/>
    <property type="molecule type" value="Genomic_DNA"/>
</dbReference>
<gene>
    <name evidence="8" type="ORF">BJ875DRAFT_518622</name>
</gene>
<comment type="cofactor">
    <cofactor evidence="1 6">
        <name>heme</name>
        <dbReference type="ChEBI" id="CHEBI:30413"/>
    </cofactor>
</comment>
<dbReference type="AlphaFoldDB" id="A0A9P8C221"/>
<comment type="caution">
    <text evidence="8">The sequence shown here is derived from an EMBL/GenBank/DDBJ whole genome shotgun (WGS) entry which is preliminary data.</text>
</comment>
<protein>
    <submittedName>
        <fullName evidence="8">Cytochrome P450 oxidoreductase GliC</fullName>
    </submittedName>
</protein>
<dbReference type="InterPro" id="IPR001128">
    <property type="entry name" value="Cyt_P450"/>
</dbReference>
<keyword evidence="4 6" id="KW-0408">Iron</keyword>
<comment type="similarity">
    <text evidence="7">Belongs to the cytochrome P450 family.</text>
</comment>
<dbReference type="PANTHER" id="PTHR24303">
    <property type="entry name" value="HEME-BINDING MONOOXYGENASE FAMILY"/>
    <property type="match status" value="1"/>
</dbReference>
<dbReference type="GO" id="GO:0004497">
    <property type="term" value="F:monooxygenase activity"/>
    <property type="evidence" value="ECO:0007669"/>
    <property type="project" value="UniProtKB-KW"/>
</dbReference>
<dbReference type="PANTHER" id="PTHR24303:SF31">
    <property type="entry name" value="CYTOCHROME P450 307A1-RELATED"/>
    <property type="match status" value="1"/>
</dbReference>
<reference evidence="8" key="1">
    <citation type="journal article" date="2021" name="IMA Fungus">
        <title>Genomic characterization of three marine fungi, including Emericellopsis atlantica sp. nov. with signatures of a generalist lifestyle and marine biomass degradation.</title>
        <authorList>
            <person name="Hagestad O.C."/>
            <person name="Hou L."/>
            <person name="Andersen J.H."/>
            <person name="Hansen E.H."/>
            <person name="Altermark B."/>
            <person name="Li C."/>
            <person name="Kuhnert E."/>
            <person name="Cox R.J."/>
            <person name="Crous P.W."/>
            <person name="Spatafora J.W."/>
            <person name="Lail K."/>
            <person name="Amirebrahimi M."/>
            <person name="Lipzen A."/>
            <person name="Pangilinan J."/>
            <person name="Andreopoulos W."/>
            <person name="Hayes R.D."/>
            <person name="Ng V."/>
            <person name="Grigoriev I.V."/>
            <person name="Jackson S.A."/>
            <person name="Sutton T.D.S."/>
            <person name="Dobson A.D.W."/>
            <person name="Rama T."/>
        </authorList>
    </citation>
    <scope>NUCLEOTIDE SEQUENCE</scope>
    <source>
        <strain evidence="8">TRa018bII</strain>
    </source>
</reference>
<keyword evidence="2 6" id="KW-0479">Metal-binding</keyword>
<dbReference type="OrthoDB" id="2789670at2759"/>
<dbReference type="SUPFAM" id="SSF48264">
    <property type="entry name" value="Cytochrome P450"/>
    <property type="match status" value="1"/>
</dbReference>
<keyword evidence="6 7" id="KW-0349">Heme</keyword>
<dbReference type="GO" id="GO:0020037">
    <property type="term" value="F:heme binding"/>
    <property type="evidence" value="ECO:0007669"/>
    <property type="project" value="InterPro"/>
</dbReference>
<dbReference type="Gene3D" id="1.10.630.10">
    <property type="entry name" value="Cytochrome P450"/>
    <property type="match status" value="1"/>
</dbReference>
<dbReference type="PRINTS" id="PR00463">
    <property type="entry name" value="EP450I"/>
</dbReference>
<keyword evidence="5 7" id="KW-0503">Monooxygenase</keyword>
<dbReference type="Pfam" id="PF00067">
    <property type="entry name" value="p450"/>
    <property type="match status" value="1"/>
</dbReference>
<dbReference type="InterPro" id="IPR017972">
    <property type="entry name" value="Cyt_P450_CS"/>
</dbReference>
<evidence type="ECO:0000256" key="3">
    <source>
        <dbReference type="ARBA" id="ARBA00023002"/>
    </source>
</evidence>
<dbReference type="InterPro" id="IPR036396">
    <property type="entry name" value="Cyt_P450_sf"/>
</dbReference>
<dbReference type="Proteomes" id="UP000824998">
    <property type="component" value="Unassembled WGS sequence"/>
</dbReference>
<accession>A0A9P8C221</accession>
<keyword evidence="3 7" id="KW-0560">Oxidoreductase</keyword>
<evidence type="ECO:0000256" key="5">
    <source>
        <dbReference type="ARBA" id="ARBA00023033"/>
    </source>
</evidence>
<evidence type="ECO:0000256" key="1">
    <source>
        <dbReference type="ARBA" id="ARBA00001971"/>
    </source>
</evidence>
<evidence type="ECO:0000256" key="7">
    <source>
        <dbReference type="RuleBase" id="RU000461"/>
    </source>
</evidence>
<evidence type="ECO:0000313" key="8">
    <source>
        <dbReference type="EMBL" id="KAG9230924.1"/>
    </source>
</evidence>
<dbReference type="GO" id="GO:0016705">
    <property type="term" value="F:oxidoreductase activity, acting on paired donors, with incorporation or reduction of molecular oxygen"/>
    <property type="evidence" value="ECO:0007669"/>
    <property type="project" value="InterPro"/>
</dbReference>
<dbReference type="CDD" id="cd20615">
    <property type="entry name" value="CYP_GliC-like"/>
    <property type="match status" value="1"/>
</dbReference>
<proteinExistence type="inferred from homology"/>
<evidence type="ECO:0000256" key="6">
    <source>
        <dbReference type="PIRSR" id="PIRSR602401-1"/>
    </source>
</evidence>
<evidence type="ECO:0000256" key="2">
    <source>
        <dbReference type="ARBA" id="ARBA00022723"/>
    </source>
</evidence>